<accession>A0ACB9CZN4</accession>
<evidence type="ECO:0000313" key="1">
    <source>
        <dbReference type="EMBL" id="KAI3739823.1"/>
    </source>
</evidence>
<comment type="caution">
    <text evidence="1">The sequence shown here is derived from an EMBL/GenBank/DDBJ whole genome shotgun (WGS) entry which is preliminary data.</text>
</comment>
<organism evidence="1 2">
    <name type="scientific">Cichorium intybus</name>
    <name type="common">Chicory</name>
    <dbReference type="NCBI Taxonomy" id="13427"/>
    <lineage>
        <taxon>Eukaryota</taxon>
        <taxon>Viridiplantae</taxon>
        <taxon>Streptophyta</taxon>
        <taxon>Embryophyta</taxon>
        <taxon>Tracheophyta</taxon>
        <taxon>Spermatophyta</taxon>
        <taxon>Magnoliopsida</taxon>
        <taxon>eudicotyledons</taxon>
        <taxon>Gunneridae</taxon>
        <taxon>Pentapetalae</taxon>
        <taxon>asterids</taxon>
        <taxon>campanulids</taxon>
        <taxon>Asterales</taxon>
        <taxon>Asteraceae</taxon>
        <taxon>Cichorioideae</taxon>
        <taxon>Cichorieae</taxon>
        <taxon>Cichoriinae</taxon>
        <taxon>Cichorium</taxon>
    </lineage>
</organism>
<protein>
    <submittedName>
        <fullName evidence="1">Uncharacterized protein</fullName>
    </submittedName>
</protein>
<name>A0ACB9CZN4_CICIN</name>
<sequence>MRTGHIARSSCVTPCVNTSSFFDLQIWSGPISDRQIWWFFRVVFIRSGWGFDLHLSDPFFARPYVRIYGGKQSLASDGDDKEPFSLSSPMVMTKNRYRSSSPSDLRWLTVRRWWMSGGSGSWVMAVFVEACGGKPDFDFYQFSLLNNHKRRVGEKEDFLILKCRPRSRSSFDAKIQIC</sequence>
<reference evidence="1 2" key="2">
    <citation type="journal article" date="2022" name="Mol. Ecol. Resour.">
        <title>The genomes of chicory, endive, great burdock and yacon provide insights into Asteraceae paleo-polyploidization history and plant inulin production.</title>
        <authorList>
            <person name="Fan W."/>
            <person name="Wang S."/>
            <person name="Wang H."/>
            <person name="Wang A."/>
            <person name="Jiang F."/>
            <person name="Liu H."/>
            <person name="Zhao H."/>
            <person name="Xu D."/>
            <person name="Zhang Y."/>
        </authorList>
    </citation>
    <scope>NUCLEOTIDE SEQUENCE [LARGE SCALE GENOMIC DNA]</scope>
    <source>
        <strain evidence="2">cv. Punajuju</strain>
        <tissue evidence="1">Leaves</tissue>
    </source>
</reference>
<proteinExistence type="predicted"/>
<dbReference type="EMBL" id="CM042013">
    <property type="protein sequence ID" value="KAI3739823.1"/>
    <property type="molecule type" value="Genomic_DNA"/>
</dbReference>
<dbReference type="Proteomes" id="UP001055811">
    <property type="component" value="Linkage Group LG05"/>
</dbReference>
<keyword evidence="2" id="KW-1185">Reference proteome</keyword>
<gene>
    <name evidence="1" type="ORF">L2E82_30235</name>
</gene>
<evidence type="ECO:0000313" key="2">
    <source>
        <dbReference type="Proteomes" id="UP001055811"/>
    </source>
</evidence>
<reference evidence="2" key="1">
    <citation type="journal article" date="2022" name="Mol. Ecol. Resour.">
        <title>The genomes of chicory, endive, great burdock and yacon provide insights into Asteraceae palaeo-polyploidization history and plant inulin production.</title>
        <authorList>
            <person name="Fan W."/>
            <person name="Wang S."/>
            <person name="Wang H."/>
            <person name="Wang A."/>
            <person name="Jiang F."/>
            <person name="Liu H."/>
            <person name="Zhao H."/>
            <person name="Xu D."/>
            <person name="Zhang Y."/>
        </authorList>
    </citation>
    <scope>NUCLEOTIDE SEQUENCE [LARGE SCALE GENOMIC DNA]</scope>
    <source>
        <strain evidence="2">cv. Punajuju</strain>
    </source>
</reference>